<dbReference type="InterPro" id="IPR023908">
    <property type="entry name" value="xxxLxxG_rpt"/>
</dbReference>
<dbReference type="SUPFAM" id="SSF101967">
    <property type="entry name" value="Adhesin YadA, collagen-binding domain"/>
    <property type="match status" value="1"/>
</dbReference>
<dbReference type="Gene3D" id="3.40.1710.10">
    <property type="entry name" value="abc type-2 transporter like domain"/>
    <property type="match status" value="1"/>
</dbReference>
<evidence type="ECO:0000256" key="5">
    <source>
        <dbReference type="SAM" id="Phobius"/>
    </source>
</evidence>
<evidence type="ECO:0000256" key="1">
    <source>
        <dbReference type="ARBA" id="ARBA00004141"/>
    </source>
</evidence>
<dbReference type="NCBIfam" id="TIGR03061">
    <property type="entry name" value="pip_yhgE_Nterm"/>
    <property type="match status" value="1"/>
</dbReference>
<sequence length="735" mass="75092">MTAVRLALSEVRRLFAGRMPQLAVLAMALIPTLYAGLYLFANHDPYGNLDQVPAAVVVQDEGTTTTDGETGEETDRHFGRDVADQLLDDGGFGWVETSQTDAEAGVRSGRYDAALVIGPTFSADLASAGDFEPQQASLTLITNDANNYLAGTISDQIVGQVRDSIASEVGTEAADTFLRGFASIHTNLANAVEGATQVRDGATQLDEGVADADDGAHALADGAAQAADGAATLDGKVGTLADAVGQLDDGAGALATGLGSLQDATTTLPDQTRELADGAAQVADGNAEVAQYGREAADAAGQVLPTLDAARSDAKAAFGQAQDDISARLDDRVAAACGDVPADQREQCEAIAEQVTAEARAGVDEQLGAVEQDVDAALDARRTDVQAAVTKVEGASTQLDALADGSRRVADGADRLADATPQLAAGIVSAADGADRLADGTSRLADATPALVDGVGALADGTGQVSDGAAELADGTTQLADGFGGLTAGTTQLRDALAEGLGQVPDVDDQTRADTASTIGNPVTVQDESLSSAGTYGGGLAPFFLSLATWIGAYVLFLLVRPLSTRALAAGRSGLATALGGWATPAAIGVVQVAAMFAVTKFALDIQPAHGLATALFLVLVSGTFVAILQALNVWLGAAGQFLGLVLMLVQLVTAGGTFPWQTIPQPLQAMHRFMPMTYAVEGLRQLLYGGNLATVARDVTVLVGVLVVALACTTLAARRQRVWTVTRLQPELVL</sequence>
<organism evidence="7 8">
    <name type="scientific">Isoptericola hypogeus</name>
    <dbReference type="NCBI Taxonomy" id="300179"/>
    <lineage>
        <taxon>Bacteria</taxon>
        <taxon>Bacillati</taxon>
        <taxon>Actinomycetota</taxon>
        <taxon>Actinomycetes</taxon>
        <taxon>Micrococcales</taxon>
        <taxon>Promicromonosporaceae</taxon>
        <taxon>Isoptericola</taxon>
    </lineage>
</organism>
<dbReference type="Gene3D" id="1.10.287.950">
    <property type="entry name" value="Methyl-accepting chemotaxis protein"/>
    <property type="match status" value="1"/>
</dbReference>
<evidence type="ECO:0000256" key="4">
    <source>
        <dbReference type="ARBA" id="ARBA00023136"/>
    </source>
</evidence>
<reference evidence="8" key="1">
    <citation type="journal article" date="2019" name="Int. J. Syst. Evol. Microbiol.">
        <title>The Global Catalogue of Microorganisms (GCM) 10K type strain sequencing project: providing services to taxonomists for standard genome sequencing and annotation.</title>
        <authorList>
            <consortium name="The Broad Institute Genomics Platform"/>
            <consortium name="The Broad Institute Genome Sequencing Center for Infectious Disease"/>
            <person name="Wu L."/>
            <person name="Ma J."/>
        </authorList>
    </citation>
    <scope>NUCLEOTIDE SEQUENCE [LARGE SCALE GENOMIC DNA]</scope>
    <source>
        <strain evidence="8">JCM 15589</strain>
    </source>
</reference>
<dbReference type="InterPro" id="IPR051328">
    <property type="entry name" value="T7SS_ABC-Transporter"/>
</dbReference>
<dbReference type="Pfam" id="PF12698">
    <property type="entry name" value="ABC2_membrane_3"/>
    <property type="match status" value="1"/>
</dbReference>
<name>A0ABP4VPQ1_9MICO</name>
<feature type="transmembrane region" description="Helical" evidence="5">
    <location>
        <begin position="22"/>
        <end position="41"/>
    </location>
</feature>
<dbReference type="InterPro" id="IPR013525">
    <property type="entry name" value="ABC2_TM"/>
</dbReference>
<feature type="transmembrane region" description="Helical" evidence="5">
    <location>
        <begin position="540"/>
        <end position="563"/>
    </location>
</feature>
<keyword evidence="2 5" id="KW-0812">Transmembrane</keyword>
<evidence type="ECO:0000313" key="8">
    <source>
        <dbReference type="Proteomes" id="UP001501138"/>
    </source>
</evidence>
<feature type="transmembrane region" description="Helical" evidence="5">
    <location>
        <begin position="700"/>
        <end position="718"/>
    </location>
</feature>
<dbReference type="EMBL" id="BAAAPM010000005">
    <property type="protein sequence ID" value="GAA1730132.1"/>
    <property type="molecule type" value="Genomic_DNA"/>
</dbReference>
<dbReference type="Proteomes" id="UP001501138">
    <property type="component" value="Unassembled WGS sequence"/>
</dbReference>
<protein>
    <submittedName>
        <fullName evidence="7">YhgE/Pip domain-containing protein</fullName>
    </submittedName>
</protein>
<dbReference type="PANTHER" id="PTHR43077:SF5">
    <property type="entry name" value="PHAGE INFECTION PROTEIN"/>
    <property type="match status" value="1"/>
</dbReference>
<keyword evidence="8" id="KW-1185">Reference proteome</keyword>
<keyword evidence="4 5" id="KW-0472">Membrane</keyword>
<dbReference type="RefSeq" id="WP_344248980.1">
    <property type="nucleotide sequence ID" value="NZ_BAAAPM010000005.1"/>
</dbReference>
<proteinExistence type="predicted"/>
<feature type="domain" description="ABC-2 type transporter transmembrane" evidence="6">
    <location>
        <begin position="518"/>
        <end position="712"/>
    </location>
</feature>
<dbReference type="NCBIfam" id="TIGR03062">
    <property type="entry name" value="pip_yhgE_Cterm"/>
    <property type="match status" value="1"/>
</dbReference>
<dbReference type="NCBIfam" id="TIGR03057">
    <property type="entry name" value="xxxLxxG_by_4"/>
    <property type="match status" value="3"/>
</dbReference>
<feature type="transmembrane region" description="Helical" evidence="5">
    <location>
        <begin position="611"/>
        <end position="635"/>
    </location>
</feature>
<dbReference type="InterPro" id="IPR011049">
    <property type="entry name" value="Serralysin-like_metalloprot_C"/>
</dbReference>
<dbReference type="InterPro" id="IPR017500">
    <property type="entry name" value="Phage_infect_YhgE_N"/>
</dbReference>
<keyword evidence="3 5" id="KW-1133">Transmembrane helix</keyword>
<evidence type="ECO:0000256" key="3">
    <source>
        <dbReference type="ARBA" id="ARBA00022989"/>
    </source>
</evidence>
<evidence type="ECO:0000259" key="6">
    <source>
        <dbReference type="Pfam" id="PF12698"/>
    </source>
</evidence>
<dbReference type="InterPro" id="IPR017501">
    <property type="entry name" value="Phage_infect_YhgE_C"/>
</dbReference>
<gene>
    <name evidence="7" type="ORF">GCM10009809_27080</name>
</gene>
<accession>A0ABP4VPQ1</accession>
<comment type="subcellular location">
    <subcellularLocation>
        <location evidence="1">Membrane</location>
        <topology evidence="1">Multi-pass membrane protein</topology>
    </subcellularLocation>
</comment>
<feature type="transmembrane region" description="Helical" evidence="5">
    <location>
        <begin position="642"/>
        <end position="661"/>
    </location>
</feature>
<feature type="transmembrane region" description="Helical" evidence="5">
    <location>
        <begin position="575"/>
        <end position="599"/>
    </location>
</feature>
<comment type="caution">
    <text evidence="7">The sequence shown here is derived from an EMBL/GenBank/DDBJ whole genome shotgun (WGS) entry which is preliminary data.</text>
</comment>
<evidence type="ECO:0000256" key="2">
    <source>
        <dbReference type="ARBA" id="ARBA00022692"/>
    </source>
</evidence>
<dbReference type="PANTHER" id="PTHR43077">
    <property type="entry name" value="TRANSPORT PERMEASE YVFS-RELATED"/>
    <property type="match status" value="1"/>
</dbReference>
<evidence type="ECO:0000313" key="7">
    <source>
        <dbReference type="EMBL" id="GAA1730132.1"/>
    </source>
</evidence>